<accession>A0A2N9JBC7</accession>
<dbReference type="AlphaFoldDB" id="A0A2N9JBC7"/>
<evidence type="ECO:0008006" key="4">
    <source>
        <dbReference type="Google" id="ProtNLM"/>
    </source>
</evidence>
<evidence type="ECO:0000313" key="3">
    <source>
        <dbReference type="Proteomes" id="UP000238164"/>
    </source>
</evidence>
<feature type="transmembrane region" description="Helical" evidence="1">
    <location>
        <begin position="125"/>
        <end position="148"/>
    </location>
</feature>
<keyword evidence="1" id="KW-1133">Transmembrane helix</keyword>
<feature type="transmembrane region" description="Helical" evidence="1">
    <location>
        <begin position="7"/>
        <end position="31"/>
    </location>
</feature>
<evidence type="ECO:0000256" key="1">
    <source>
        <dbReference type="SAM" id="Phobius"/>
    </source>
</evidence>
<gene>
    <name evidence="2" type="ORF">MPLG2_0415</name>
</gene>
<keyword evidence="3" id="KW-1185">Reference proteome</keyword>
<dbReference type="OrthoDB" id="5243687at2"/>
<keyword evidence="1" id="KW-0472">Membrane</keyword>
<proteinExistence type="predicted"/>
<reference evidence="2 3" key="1">
    <citation type="submission" date="2018-02" db="EMBL/GenBank/DDBJ databases">
        <authorList>
            <person name="Cohen D.B."/>
            <person name="Kent A.D."/>
        </authorList>
    </citation>
    <scope>NUCLEOTIDE SEQUENCE [LARGE SCALE GENOMIC DNA]</scope>
    <source>
        <strain evidence="2">1</strain>
    </source>
</reference>
<evidence type="ECO:0000313" key="2">
    <source>
        <dbReference type="EMBL" id="SPD85451.1"/>
    </source>
</evidence>
<organism evidence="2 3">
    <name type="scientific">Micropruina glycogenica</name>
    <dbReference type="NCBI Taxonomy" id="75385"/>
    <lineage>
        <taxon>Bacteria</taxon>
        <taxon>Bacillati</taxon>
        <taxon>Actinomycetota</taxon>
        <taxon>Actinomycetes</taxon>
        <taxon>Propionibacteriales</taxon>
        <taxon>Nocardioidaceae</taxon>
        <taxon>Micropruina</taxon>
    </lineage>
</organism>
<name>A0A2N9JBC7_9ACTN</name>
<dbReference type="EMBL" id="LT985188">
    <property type="protein sequence ID" value="SPD85451.1"/>
    <property type="molecule type" value="Genomic_DNA"/>
</dbReference>
<keyword evidence="1" id="KW-0812">Transmembrane</keyword>
<protein>
    <recommendedName>
        <fullName evidence="4">Aromatic ring-opening dioxygenase LigA</fullName>
    </recommendedName>
</protein>
<dbReference type="RefSeq" id="WP_105187412.1">
    <property type="nucleotide sequence ID" value="NZ_BAAAGO010000043.1"/>
</dbReference>
<sequence length="171" mass="17406">MSKSAGAAKLVGIISIIFGIVAFLGGVVTWATVTSQLAAENITVPADSPLVPGAKVQDPISAYAQAQIINHHALTASQGKTYAELGAMITEARNAGDNATVEKLTATRTTLMNASFLRASLFTSVVAYGVALLVMGLGIMLALLGWAFMSLAPAKATDARAQASADEAAAA</sequence>
<dbReference type="Proteomes" id="UP000238164">
    <property type="component" value="Chromosome 1"/>
</dbReference>
<dbReference type="KEGG" id="mgg:MPLG2_0415"/>